<dbReference type="EMBL" id="UOGE01000067">
    <property type="protein sequence ID" value="VAX21569.1"/>
    <property type="molecule type" value="Genomic_DNA"/>
</dbReference>
<organism evidence="1">
    <name type="scientific">hydrothermal vent metagenome</name>
    <dbReference type="NCBI Taxonomy" id="652676"/>
    <lineage>
        <taxon>unclassified sequences</taxon>
        <taxon>metagenomes</taxon>
        <taxon>ecological metagenomes</taxon>
    </lineage>
</organism>
<dbReference type="AlphaFoldDB" id="A0A3B1BUH3"/>
<sequence>MKKISRKNQTVTTPMELVNIFYDEALRISSNRDDAAKLANEAVTDFLAHYRLVKSRVNGHARV</sequence>
<protein>
    <submittedName>
        <fullName evidence="1">Uncharacterized protein</fullName>
    </submittedName>
</protein>
<proteinExistence type="predicted"/>
<gene>
    <name evidence="1" type="ORF">MNBD_NITROSPINAE02-873</name>
</gene>
<evidence type="ECO:0000313" key="1">
    <source>
        <dbReference type="EMBL" id="VAX21569.1"/>
    </source>
</evidence>
<accession>A0A3B1BUH3</accession>
<reference evidence="1" key="1">
    <citation type="submission" date="2018-06" db="EMBL/GenBank/DDBJ databases">
        <authorList>
            <person name="Zhirakovskaya E."/>
        </authorList>
    </citation>
    <scope>NUCLEOTIDE SEQUENCE</scope>
</reference>
<name>A0A3B1BUH3_9ZZZZ</name>